<dbReference type="GO" id="GO:0017108">
    <property type="term" value="F:5'-flap endonuclease activity"/>
    <property type="evidence" value="ECO:0007669"/>
    <property type="project" value="InterPro"/>
</dbReference>
<dbReference type="SMART" id="SM00475">
    <property type="entry name" value="53EXOc"/>
    <property type="match status" value="1"/>
</dbReference>
<dbReference type="RefSeq" id="WP_071473268.1">
    <property type="nucleotide sequence ID" value="NZ_MDKE01000033.1"/>
</dbReference>
<dbReference type="Gene3D" id="3.40.50.1010">
    <property type="entry name" value="5'-nuclease"/>
    <property type="match status" value="1"/>
</dbReference>
<sequence>MQLLIIDALNLIRRLHAVQAQRHQHEQRALAATGAALSHAAGRLLGQFKPSHVVAVFDGAPVGFRHRLYPEYKAGRKPMPEALANYLGELQQQLWQLGIDALLSDTDEADDLIATLTTTLAQHRKRSIIVSTDQGFCQLLGPHTRIWDHFNQRWLDEELVQQQYGLKVSQLVDYWALTGVSGSQIKGVPGIGPKRAKALLQQFGSLDQLLAASPGTKEENTVHHHKHDALLSRQLVKLVDDIELGFNLQDLRYPPPTKGS</sequence>
<dbReference type="InterPro" id="IPR020046">
    <property type="entry name" value="5-3_exonucl_a-hlix_arch_N"/>
</dbReference>
<evidence type="ECO:0000256" key="2">
    <source>
        <dbReference type="ARBA" id="ARBA00022801"/>
    </source>
</evidence>
<dbReference type="Gene3D" id="1.10.150.20">
    <property type="entry name" value="5' to 3' exonuclease, C-terminal subdomain"/>
    <property type="match status" value="1"/>
</dbReference>
<dbReference type="SUPFAM" id="SSF88723">
    <property type="entry name" value="PIN domain-like"/>
    <property type="match status" value="1"/>
</dbReference>
<reference evidence="5 6" key="1">
    <citation type="submission" date="2016-07" db="EMBL/GenBank/DDBJ databases">
        <title>Draft Genome Sequence of Oceanisphaera psychrotolerans, isolated from coastal sediment samples.</title>
        <authorList>
            <person name="Zhuo S."/>
            <person name="Ruan Z."/>
        </authorList>
    </citation>
    <scope>NUCLEOTIDE SEQUENCE [LARGE SCALE GENOMIC DNA]</scope>
    <source>
        <strain evidence="5 6">LAM-WHM-ZC</strain>
    </source>
</reference>
<dbReference type="PANTHER" id="PTHR42646">
    <property type="entry name" value="FLAP ENDONUCLEASE XNI"/>
    <property type="match status" value="1"/>
</dbReference>
<dbReference type="Pfam" id="PF02739">
    <property type="entry name" value="5_3_exonuc_N"/>
    <property type="match status" value="1"/>
</dbReference>
<name>A0A1J4QB82_9GAMM</name>
<dbReference type="Pfam" id="PF01367">
    <property type="entry name" value="5_3_exonuc"/>
    <property type="match status" value="1"/>
</dbReference>
<evidence type="ECO:0000259" key="4">
    <source>
        <dbReference type="SMART" id="SM00475"/>
    </source>
</evidence>
<dbReference type="NCBIfam" id="NF007017">
    <property type="entry name" value="PRK09482.1"/>
    <property type="match status" value="1"/>
</dbReference>
<keyword evidence="5" id="KW-0255">Endonuclease</keyword>
<dbReference type="SUPFAM" id="SSF47807">
    <property type="entry name" value="5' to 3' exonuclease, C-terminal subdomain"/>
    <property type="match status" value="1"/>
</dbReference>
<dbReference type="AlphaFoldDB" id="A0A1J4QB82"/>
<comment type="caution">
    <text evidence="5">The sequence shown here is derived from an EMBL/GenBank/DDBJ whole genome shotgun (WGS) entry which is preliminary data.</text>
</comment>
<evidence type="ECO:0000313" key="6">
    <source>
        <dbReference type="Proteomes" id="UP000243073"/>
    </source>
</evidence>
<dbReference type="InterPro" id="IPR008918">
    <property type="entry name" value="HhH2"/>
</dbReference>
<organism evidence="5 6">
    <name type="scientific">Oceanisphaera psychrotolerans</name>
    <dbReference type="NCBI Taxonomy" id="1414654"/>
    <lineage>
        <taxon>Bacteria</taxon>
        <taxon>Pseudomonadati</taxon>
        <taxon>Pseudomonadota</taxon>
        <taxon>Gammaproteobacteria</taxon>
        <taxon>Aeromonadales</taxon>
        <taxon>Aeromonadaceae</taxon>
        <taxon>Oceanisphaera</taxon>
    </lineage>
</organism>
<dbReference type="CDD" id="cd09859">
    <property type="entry name" value="PIN_53EXO"/>
    <property type="match status" value="1"/>
</dbReference>
<keyword evidence="1" id="KW-0540">Nuclease</keyword>
<dbReference type="EMBL" id="MDKE01000033">
    <property type="protein sequence ID" value="OIN07649.1"/>
    <property type="molecule type" value="Genomic_DNA"/>
</dbReference>
<dbReference type="OrthoDB" id="8070997at2"/>
<keyword evidence="2" id="KW-0378">Hydrolase</keyword>
<dbReference type="InterPro" id="IPR038969">
    <property type="entry name" value="FEN"/>
</dbReference>
<dbReference type="SMART" id="SM00279">
    <property type="entry name" value="HhH2"/>
    <property type="match status" value="1"/>
</dbReference>
<dbReference type="InterPro" id="IPR020045">
    <property type="entry name" value="DNA_polI_H3TH"/>
</dbReference>
<proteinExistence type="predicted"/>
<evidence type="ECO:0000256" key="1">
    <source>
        <dbReference type="ARBA" id="ARBA00022722"/>
    </source>
</evidence>
<dbReference type="GO" id="GO:0008409">
    <property type="term" value="F:5'-3' exonuclease activity"/>
    <property type="evidence" value="ECO:0007669"/>
    <property type="project" value="InterPro"/>
</dbReference>
<dbReference type="PANTHER" id="PTHR42646:SF2">
    <property type="entry name" value="5'-3' EXONUCLEASE FAMILY PROTEIN"/>
    <property type="match status" value="1"/>
</dbReference>
<dbReference type="InterPro" id="IPR002421">
    <property type="entry name" value="5-3_exonuclease"/>
</dbReference>
<accession>A0A1J4QB82</accession>
<keyword evidence="6" id="KW-1185">Reference proteome</keyword>
<evidence type="ECO:0000256" key="3">
    <source>
        <dbReference type="ARBA" id="ARBA00023125"/>
    </source>
</evidence>
<dbReference type="STRING" id="1414654.BFR47_03285"/>
<gene>
    <name evidence="5" type="ORF">BFR47_03285</name>
</gene>
<feature type="domain" description="5'-3' exonuclease" evidence="4">
    <location>
        <begin position="1"/>
        <end position="254"/>
    </location>
</feature>
<dbReference type="GO" id="GO:0033567">
    <property type="term" value="P:DNA replication, Okazaki fragment processing"/>
    <property type="evidence" value="ECO:0007669"/>
    <property type="project" value="InterPro"/>
</dbReference>
<dbReference type="InterPro" id="IPR036279">
    <property type="entry name" value="5-3_exonuclease_C_sf"/>
</dbReference>
<dbReference type="FunFam" id="1.10.150.20:FF:000003">
    <property type="entry name" value="DNA polymerase I"/>
    <property type="match status" value="1"/>
</dbReference>
<dbReference type="InterPro" id="IPR029060">
    <property type="entry name" value="PIN-like_dom_sf"/>
</dbReference>
<protein>
    <submittedName>
        <fullName evidence="5">Flap endonuclease Xni</fullName>
    </submittedName>
</protein>
<keyword evidence="3" id="KW-0238">DNA-binding</keyword>
<dbReference type="GO" id="GO:0003677">
    <property type="term" value="F:DNA binding"/>
    <property type="evidence" value="ECO:0007669"/>
    <property type="project" value="UniProtKB-KW"/>
</dbReference>
<evidence type="ECO:0000313" key="5">
    <source>
        <dbReference type="EMBL" id="OIN07649.1"/>
    </source>
</evidence>
<dbReference type="Proteomes" id="UP000243073">
    <property type="component" value="Unassembled WGS sequence"/>
</dbReference>
<dbReference type="CDD" id="cd09898">
    <property type="entry name" value="H3TH_53EXO"/>
    <property type="match status" value="1"/>
</dbReference>